<dbReference type="CDD" id="cd05676">
    <property type="entry name" value="M20_dipept_like_CNDP"/>
    <property type="match status" value="1"/>
</dbReference>
<dbReference type="GO" id="GO:0046872">
    <property type="term" value="F:metal ion binding"/>
    <property type="evidence" value="ECO:0007669"/>
    <property type="project" value="UniProtKB-KW"/>
</dbReference>
<dbReference type="PANTHER" id="PTHR43270:SF4">
    <property type="entry name" value="CARNOSINE DIPEPTIDASE 2, ISOFORM A"/>
    <property type="match status" value="1"/>
</dbReference>
<keyword evidence="4" id="KW-0378">Hydrolase</keyword>
<gene>
    <name evidence="6" type="ORF">RN001_010100</name>
</gene>
<dbReference type="Proteomes" id="UP001353858">
    <property type="component" value="Unassembled WGS sequence"/>
</dbReference>
<dbReference type="InterPro" id="IPR002933">
    <property type="entry name" value="Peptidase_M20"/>
</dbReference>
<keyword evidence="3" id="KW-0479">Metal-binding</keyword>
<evidence type="ECO:0000256" key="3">
    <source>
        <dbReference type="ARBA" id="ARBA00022723"/>
    </source>
</evidence>
<dbReference type="Gene3D" id="3.40.630.10">
    <property type="entry name" value="Zn peptidases"/>
    <property type="match status" value="1"/>
</dbReference>
<dbReference type="SUPFAM" id="SSF53187">
    <property type="entry name" value="Zn-dependent exopeptidases"/>
    <property type="match status" value="1"/>
</dbReference>
<organism evidence="6 7">
    <name type="scientific">Aquatica leii</name>
    <dbReference type="NCBI Taxonomy" id="1421715"/>
    <lineage>
        <taxon>Eukaryota</taxon>
        <taxon>Metazoa</taxon>
        <taxon>Ecdysozoa</taxon>
        <taxon>Arthropoda</taxon>
        <taxon>Hexapoda</taxon>
        <taxon>Insecta</taxon>
        <taxon>Pterygota</taxon>
        <taxon>Neoptera</taxon>
        <taxon>Endopterygota</taxon>
        <taxon>Coleoptera</taxon>
        <taxon>Polyphaga</taxon>
        <taxon>Elateriformia</taxon>
        <taxon>Elateroidea</taxon>
        <taxon>Lampyridae</taxon>
        <taxon>Luciolinae</taxon>
        <taxon>Aquatica</taxon>
    </lineage>
</organism>
<evidence type="ECO:0000256" key="4">
    <source>
        <dbReference type="ARBA" id="ARBA00022801"/>
    </source>
</evidence>
<sequence length="473" mass="53169">MLPPSSVLSSLFSYIDEHKHQYIQNLREAVAIQSVSGNSENRKDVNKMIEWTSNRLKSLGCKVDLKHIGFDDKGLSLPDVIMASLGDDPNKRTVCIYGHIDVQPASLEDGWASPPFELTERDGKLYGRGATDDKGPVLCWFHALEAFQATGKIPVNVKFVLESMEECGSKGLEELLIAEKQFFDNVDYVCISDNYWLGTERPTLTYALRGICYFHVEVEGAALDLHSGIYGGTVQEAMEDLIYLLGNLSDKNGKIAITNFYDNVAPLTDDEYDLYKNILFDVDEYRNSIGCKKLLYNEDKVQILMHRWRHPCLSIHGIEGAFSEHGSKTVIPRKVIGKFSIRFVPNQSSKEIEKLVVSYLEQKFKERKSLNNLKVFMTGFGDLWSEDPFHPNYVAGSRATKHVYGVEPDLIRDGGTIPILLIIQKVTGKNILLLPVGQGDDGAHSQNEKVNVKNYIEGTKLLGAYLYEVSQID</sequence>
<dbReference type="InterPro" id="IPR051458">
    <property type="entry name" value="Cyt/Met_Dipeptidase"/>
</dbReference>
<dbReference type="EMBL" id="JARPUR010000004">
    <property type="protein sequence ID" value="KAK4877594.1"/>
    <property type="molecule type" value="Genomic_DNA"/>
</dbReference>
<evidence type="ECO:0000256" key="1">
    <source>
        <dbReference type="ARBA" id="ARBA00006247"/>
    </source>
</evidence>
<accession>A0AAN7PUF2</accession>
<dbReference type="InterPro" id="IPR011650">
    <property type="entry name" value="Peptidase_M20_dimer"/>
</dbReference>
<feature type="domain" description="Peptidase M20 dimerisation" evidence="5">
    <location>
        <begin position="206"/>
        <end position="366"/>
    </location>
</feature>
<evidence type="ECO:0000259" key="5">
    <source>
        <dbReference type="Pfam" id="PF07687"/>
    </source>
</evidence>
<comment type="caution">
    <text evidence="6">The sequence shown here is derived from an EMBL/GenBank/DDBJ whole genome shotgun (WGS) entry which is preliminary data.</text>
</comment>
<name>A0AAN7PUF2_9COLE</name>
<dbReference type="PROSITE" id="PS00759">
    <property type="entry name" value="ARGE_DAPE_CPG2_2"/>
    <property type="match status" value="1"/>
</dbReference>
<dbReference type="Pfam" id="PF07687">
    <property type="entry name" value="M20_dimer"/>
    <property type="match status" value="1"/>
</dbReference>
<dbReference type="AlphaFoldDB" id="A0AAN7PUF2"/>
<dbReference type="GO" id="GO:0006508">
    <property type="term" value="P:proteolysis"/>
    <property type="evidence" value="ECO:0007669"/>
    <property type="project" value="UniProtKB-KW"/>
</dbReference>
<dbReference type="Pfam" id="PF01546">
    <property type="entry name" value="Peptidase_M20"/>
    <property type="match status" value="1"/>
</dbReference>
<dbReference type="PANTHER" id="PTHR43270">
    <property type="entry name" value="BETA-ALA-HIS DIPEPTIDASE"/>
    <property type="match status" value="1"/>
</dbReference>
<dbReference type="GO" id="GO:0008233">
    <property type="term" value="F:peptidase activity"/>
    <property type="evidence" value="ECO:0007669"/>
    <property type="project" value="UniProtKB-KW"/>
</dbReference>
<proteinExistence type="inferred from homology"/>
<comment type="similarity">
    <text evidence="1">Belongs to the peptidase M20A family.</text>
</comment>
<evidence type="ECO:0000313" key="6">
    <source>
        <dbReference type="EMBL" id="KAK4877594.1"/>
    </source>
</evidence>
<dbReference type="Gene3D" id="3.30.70.360">
    <property type="match status" value="1"/>
</dbReference>
<reference evidence="7" key="1">
    <citation type="submission" date="2023-01" db="EMBL/GenBank/DDBJ databases">
        <title>Key to firefly adult light organ development and bioluminescence: homeobox transcription factors regulate luciferase expression and transportation to peroxisome.</title>
        <authorList>
            <person name="Fu X."/>
        </authorList>
    </citation>
    <scope>NUCLEOTIDE SEQUENCE [LARGE SCALE GENOMIC DNA]</scope>
</reference>
<keyword evidence="7" id="KW-1185">Reference proteome</keyword>
<protein>
    <recommendedName>
        <fullName evidence="5">Peptidase M20 dimerisation domain-containing protein</fullName>
    </recommendedName>
</protein>
<dbReference type="InterPro" id="IPR001261">
    <property type="entry name" value="ArgE/DapE_CS"/>
</dbReference>
<evidence type="ECO:0000256" key="2">
    <source>
        <dbReference type="ARBA" id="ARBA00022670"/>
    </source>
</evidence>
<keyword evidence="2" id="KW-0645">Protease</keyword>
<evidence type="ECO:0000313" key="7">
    <source>
        <dbReference type="Proteomes" id="UP001353858"/>
    </source>
</evidence>